<dbReference type="EMBL" id="JACDTQ010000823">
    <property type="protein sequence ID" value="KAF5925054.1"/>
    <property type="molecule type" value="Genomic_DNA"/>
</dbReference>
<evidence type="ECO:0000313" key="1">
    <source>
        <dbReference type="EMBL" id="KAF5925054.1"/>
    </source>
</evidence>
<proteinExistence type="predicted"/>
<name>A0A7J7FBG6_DICBM</name>
<dbReference type="AlphaFoldDB" id="A0A7J7FBG6"/>
<sequence length="81" mass="8672">MSLKPTTCAKQSQEANVIHAPGPLTSGSTAQYKSGSYGASSVYININGPKTAPPLVKRGEKSAGFRKRDGYQFRISQIKNV</sequence>
<protein>
    <submittedName>
        <fullName evidence="1">Uncharacterized protein</fullName>
    </submittedName>
</protein>
<accession>A0A7J7FBG6</accession>
<evidence type="ECO:0000313" key="2">
    <source>
        <dbReference type="Proteomes" id="UP000551758"/>
    </source>
</evidence>
<keyword evidence="2" id="KW-1185">Reference proteome</keyword>
<comment type="caution">
    <text evidence="1">The sequence shown here is derived from an EMBL/GenBank/DDBJ whole genome shotgun (WGS) entry which is preliminary data.</text>
</comment>
<organism evidence="1 2">
    <name type="scientific">Diceros bicornis minor</name>
    <name type="common">South-central black rhinoceros</name>
    <dbReference type="NCBI Taxonomy" id="77932"/>
    <lineage>
        <taxon>Eukaryota</taxon>
        <taxon>Metazoa</taxon>
        <taxon>Chordata</taxon>
        <taxon>Craniata</taxon>
        <taxon>Vertebrata</taxon>
        <taxon>Euteleostomi</taxon>
        <taxon>Mammalia</taxon>
        <taxon>Eutheria</taxon>
        <taxon>Laurasiatheria</taxon>
        <taxon>Perissodactyla</taxon>
        <taxon>Rhinocerotidae</taxon>
        <taxon>Diceros</taxon>
    </lineage>
</organism>
<dbReference type="Proteomes" id="UP000551758">
    <property type="component" value="Unassembled WGS sequence"/>
</dbReference>
<reference evidence="1 2" key="1">
    <citation type="journal article" date="2020" name="Mol. Biol. Evol.">
        <title>Interspecific Gene Flow and the Evolution of Specialization in Black and White Rhinoceros.</title>
        <authorList>
            <person name="Moodley Y."/>
            <person name="Westbury M.V."/>
            <person name="Russo I.M."/>
            <person name="Gopalakrishnan S."/>
            <person name="Rakotoarivelo A."/>
            <person name="Olsen R.A."/>
            <person name="Prost S."/>
            <person name="Tunstall T."/>
            <person name="Ryder O.A."/>
            <person name="Dalen L."/>
            <person name="Bruford M.W."/>
        </authorList>
    </citation>
    <scope>NUCLEOTIDE SEQUENCE [LARGE SCALE GENOMIC DNA]</scope>
    <source>
        <strain evidence="1">SBR-YM</strain>
        <tissue evidence="1">Skin</tissue>
    </source>
</reference>
<gene>
    <name evidence="1" type="ORF">HPG69_008730</name>
</gene>